<dbReference type="InterPro" id="IPR004363">
    <property type="entry name" value="Methylgl_synth"/>
</dbReference>
<dbReference type="Pfam" id="PF00781">
    <property type="entry name" value="DAGK_cat"/>
    <property type="match status" value="1"/>
</dbReference>
<dbReference type="GO" id="GO:0008929">
    <property type="term" value="F:methylglyoxal synthase activity"/>
    <property type="evidence" value="ECO:0007669"/>
    <property type="project" value="InterPro"/>
</dbReference>
<name>A0A5C6TVK5_9SPHN</name>
<gene>
    <name evidence="2" type="ORF">FRZ32_08730</name>
</gene>
<protein>
    <submittedName>
        <fullName evidence="2">Diacylglycerol kinase family lipid kinase</fullName>
    </submittedName>
</protein>
<dbReference type="AlphaFoldDB" id="A0A5C6TVK5"/>
<dbReference type="SUPFAM" id="SSF111331">
    <property type="entry name" value="NAD kinase/diacylglycerol kinase-like"/>
    <property type="match status" value="1"/>
</dbReference>
<organism evidence="2 3">
    <name type="scientific">Allosphingosinicella ginsenosidimutans</name>
    <dbReference type="NCBI Taxonomy" id="1176539"/>
    <lineage>
        <taxon>Bacteria</taxon>
        <taxon>Pseudomonadati</taxon>
        <taxon>Pseudomonadota</taxon>
        <taxon>Alphaproteobacteria</taxon>
        <taxon>Sphingomonadales</taxon>
        <taxon>Sphingomonadaceae</taxon>
        <taxon>Allosphingosinicella</taxon>
    </lineage>
</organism>
<dbReference type="PANTHER" id="PTHR30492:SF0">
    <property type="entry name" value="METHYLGLYOXAL SYNTHASE"/>
    <property type="match status" value="1"/>
</dbReference>
<keyword evidence="2" id="KW-0808">Transferase</keyword>
<keyword evidence="2" id="KW-0418">Kinase</keyword>
<dbReference type="InterPro" id="IPR016064">
    <property type="entry name" value="NAD/diacylglycerol_kinase_sf"/>
</dbReference>
<feature type="domain" description="DAGKc" evidence="1">
    <location>
        <begin position="1"/>
        <end position="127"/>
    </location>
</feature>
<dbReference type="GO" id="GO:0016301">
    <property type="term" value="F:kinase activity"/>
    <property type="evidence" value="ECO:0007669"/>
    <property type="project" value="UniProtKB-KW"/>
</dbReference>
<dbReference type="PANTHER" id="PTHR30492">
    <property type="entry name" value="METHYLGLYOXAL SYNTHASE"/>
    <property type="match status" value="1"/>
</dbReference>
<dbReference type="GO" id="GO:0019242">
    <property type="term" value="P:methylglyoxal biosynthetic process"/>
    <property type="evidence" value="ECO:0007669"/>
    <property type="project" value="InterPro"/>
</dbReference>
<accession>A0A5C6TVK5</accession>
<comment type="caution">
    <text evidence="2">The sequence shown here is derived from an EMBL/GenBank/DDBJ whole genome shotgun (WGS) entry which is preliminary data.</text>
</comment>
<dbReference type="Proteomes" id="UP000321249">
    <property type="component" value="Unassembled WGS sequence"/>
</dbReference>
<evidence type="ECO:0000259" key="1">
    <source>
        <dbReference type="PROSITE" id="PS50146"/>
    </source>
</evidence>
<sequence length="295" mass="31351">MNIRVIVNRGGGSAGEEAADRLRALFAAASVTADIAVVAPDELADLCAEAAKATGLDLVAVAGGDGTLGTAAAALAGTGRPLGILPLGTLNHFARDAGIPTDLEGAVDAIANGVPRRVDIAEVNGKVFVNNSSVGLYPHMVRLREAQQAGGRSKRLAMLSASLATLRSFRKHRLRIRAPGLEAPIETPLLFVGNNRYQVNLFGLGQREAIDQGELCLYAVRAHNRGRLLWAGLRGIFGRLDQQRDFVTAYVTEAEIASDRARLGVATDGEQQWMETPLVYRVRPGALTIMVPAER</sequence>
<proteinExistence type="predicted"/>
<dbReference type="Gene3D" id="2.60.200.40">
    <property type="match status" value="1"/>
</dbReference>
<dbReference type="RefSeq" id="WP_147043144.1">
    <property type="nucleotide sequence ID" value="NZ_BAABIR010000004.1"/>
</dbReference>
<keyword evidence="3" id="KW-1185">Reference proteome</keyword>
<dbReference type="Gene3D" id="3.40.50.10330">
    <property type="entry name" value="Probable inorganic polyphosphate/atp-NAD kinase, domain 1"/>
    <property type="match status" value="1"/>
</dbReference>
<evidence type="ECO:0000313" key="3">
    <source>
        <dbReference type="Proteomes" id="UP000321249"/>
    </source>
</evidence>
<evidence type="ECO:0000313" key="2">
    <source>
        <dbReference type="EMBL" id="TXC63738.1"/>
    </source>
</evidence>
<dbReference type="InterPro" id="IPR001206">
    <property type="entry name" value="Diacylglycerol_kinase_cat_dom"/>
</dbReference>
<dbReference type="InterPro" id="IPR017438">
    <property type="entry name" value="ATP-NAD_kinase_N"/>
</dbReference>
<dbReference type="SMART" id="SM00046">
    <property type="entry name" value="DAGKc"/>
    <property type="match status" value="1"/>
</dbReference>
<dbReference type="EMBL" id="VOQQ01000001">
    <property type="protein sequence ID" value="TXC63738.1"/>
    <property type="molecule type" value="Genomic_DNA"/>
</dbReference>
<dbReference type="OrthoDB" id="142078at2"/>
<dbReference type="GO" id="GO:0005829">
    <property type="term" value="C:cytosol"/>
    <property type="evidence" value="ECO:0007669"/>
    <property type="project" value="TreeGrafter"/>
</dbReference>
<reference evidence="2 3" key="1">
    <citation type="journal article" date="2015" name="J. Microbiol.">
        <title>Sphingosinicella ginsenosidimutans sp. nov., with ginsenoside converting activity.</title>
        <authorList>
            <person name="Kim J.K."/>
            <person name="Kang M.S."/>
            <person name="Park S.C."/>
            <person name="Kim K.M."/>
            <person name="Choi K."/>
            <person name="Yoon M.H."/>
            <person name="Im W.T."/>
        </authorList>
    </citation>
    <scope>NUCLEOTIDE SEQUENCE [LARGE SCALE GENOMIC DNA]</scope>
    <source>
        <strain evidence="2 3">BS-11</strain>
    </source>
</reference>
<dbReference type="PROSITE" id="PS50146">
    <property type="entry name" value="DAGK"/>
    <property type="match status" value="1"/>
</dbReference>